<organism evidence="1 2">
    <name type="scientific">Afipia felis</name>
    <name type="common">Cat scratch disease bacillus</name>
    <dbReference type="NCBI Taxonomy" id="1035"/>
    <lineage>
        <taxon>Bacteria</taxon>
        <taxon>Pseudomonadati</taxon>
        <taxon>Pseudomonadota</taxon>
        <taxon>Alphaproteobacteria</taxon>
        <taxon>Hyphomicrobiales</taxon>
        <taxon>Nitrobacteraceae</taxon>
        <taxon>Afipia</taxon>
    </lineage>
</organism>
<dbReference type="EMBL" id="CCAZ020000002">
    <property type="protein sequence ID" value="CEG09421.1"/>
    <property type="molecule type" value="Genomic_DNA"/>
</dbReference>
<reference evidence="1 2" key="1">
    <citation type="journal article" date="2014" name="Genome Announc.">
        <title>Genome Sequence of Afipia felis Strain 76713, Isolated in Hospital Water Using an Amoeba Co-Culture Procedure.</title>
        <authorList>
            <person name="Benamar S."/>
            <person name="La Scola B."/>
            <person name="Croce O."/>
        </authorList>
    </citation>
    <scope>NUCLEOTIDE SEQUENCE [LARGE SCALE GENOMIC DNA]</scope>
    <source>
        <strain evidence="1 2">76713</strain>
    </source>
</reference>
<keyword evidence="2" id="KW-1185">Reference proteome</keyword>
<accession>A0A090MPZ3</accession>
<evidence type="ECO:0000313" key="2">
    <source>
        <dbReference type="Proteomes" id="UP000035762"/>
    </source>
</evidence>
<gene>
    <name evidence="1" type="ORF">BN961_02847</name>
</gene>
<sequence>MSPRAGSGRCFGLAGAVMSDFTLRISNSRSAAPDACAISPQTWLNSPSAPAANAAYSTNCPSRPAVICPVTMSCEPTHRIATTLEKIRKITTAVSHARARVEARAAS</sequence>
<dbReference type="Proteomes" id="UP000035762">
    <property type="component" value="Unassembled WGS sequence"/>
</dbReference>
<dbReference type="AlphaFoldDB" id="A0A090MPZ3"/>
<name>A0A090MPZ3_AFIFE</name>
<protein>
    <submittedName>
        <fullName evidence="1">Uncharacterized protein</fullName>
    </submittedName>
</protein>
<evidence type="ECO:0000313" key="1">
    <source>
        <dbReference type="EMBL" id="CEG09421.1"/>
    </source>
</evidence>
<comment type="caution">
    <text evidence="1">The sequence shown here is derived from an EMBL/GenBank/DDBJ whole genome shotgun (WGS) entry which is preliminary data.</text>
</comment>
<proteinExistence type="predicted"/>